<evidence type="ECO:0000256" key="2">
    <source>
        <dbReference type="ARBA" id="ARBA00022801"/>
    </source>
</evidence>
<sequence length="1060" mass="122285">MQKRKEEYHMEQTRPSRPVPGISRAEEEKQLEEVIAVAQENLKRTEGHVKDLTEELHDLIETYGPKDKEALSLLHNTQAQLRENQRDLLRSRKARQKPYFGRIDFRDLRMPWDESYYVGRVGIVKDGVEPMVIDWRAPVASVYYENSIGRCRYVVKNEGSYEIDLKRKRTYEIENDRLKDFFDSDVVANDELLTKYLAKNKKAVLGEIIATIQKEQNAIIRKSPKTNLIVQGVAGSGKTTVAMHRISYILYNYEEEFRPEDFYIIGSNRILLNYITSVLPDLDVYGVSQMTMEQLFTRLLYEDWDDRRFRIRPADHGDKASFQKGTYAWFQDLEAFCREYEEKEVPLGEVRMEKNGMVLVSEQTIRDYLGEHSTMSMQSKINGLNDLLLARLENEYSGKYVSYTEEEKRELRKTYRWHFGKNVWKGSIYELYWEFLEKQEAEGKKVSAHQEELDIYDLAALAYLYKRIKETDGIREASHVIIDEAQDFGMMAYGALAYCLRGCTYTIMGDVSQNIHFGYGLNDWEELKSLILTGPYDSFSLLKKSYRNTVEISDFAMGILRHGSFSVYPVDPINRHGSQVCILPCEDEDAMLRETEHTIRGWKEKGWDTIAVICRDEGEADWVKQKLGTRLPIADSSLETAEFGSGIMVLPVDYTKGLEFDAVLLYHPSETHYPTEDAYVKLLYVAATRALHELTVVHQKDLTNLIAQAVPEKKRMKSLEQIETEPEPETEMEQRDWQREAVLQGKMEQAMRGYIGPKPIVAKPIQEENPEDTDGKNNPVHMTGKKPSINVIGKKGTLHTAARRIVLTDVQQEDIPLNVSVHRFGDVPGTDLLKPKGHSRIDCSVRIVKKTKRYLDLLSSYGVLRLSPVEDGVVRVQFLRGQTANFEGGYWDFASGKEVAWTARAGKNLVEMTVGDLTVQIPKKTGELRFFDQTGHLLTAEKASLPRQLEEGERCQSWVYFDWQKKEKLQAKGILPEDLQSMNQKARYISFGGKKLRMPLVVSEHGYGIAAAAKGDVICCDIQNYGPYLYTQGERQIDYYFIYKKNYPSILEWYQAHRLK</sequence>
<dbReference type="Pfam" id="PF13538">
    <property type="entry name" value="UvrD_C_2"/>
    <property type="match status" value="1"/>
</dbReference>
<keyword evidence="6" id="KW-0175">Coiled coil</keyword>
<feature type="coiled-coil region" evidence="6">
    <location>
        <begin position="28"/>
        <end position="62"/>
    </location>
</feature>
<dbReference type="GO" id="GO:0005829">
    <property type="term" value="C:cytosol"/>
    <property type="evidence" value="ECO:0007669"/>
    <property type="project" value="TreeGrafter"/>
</dbReference>
<feature type="region of interest" description="Disordered" evidence="7">
    <location>
        <begin position="767"/>
        <end position="790"/>
    </location>
</feature>
<dbReference type="InterPro" id="IPR014016">
    <property type="entry name" value="UvrD-like_ATP-bd"/>
</dbReference>
<dbReference type="Proteomes" id="UP000886886">
    <property type="component" value="Unassembled WGS sequence"/>
</dbReference>
<dbReference type="EMBL" id="DVFT01000221">
    <property type="protein sequence ID" value="HIQ97840.1"/>
    <property type="molecule type" value="Genomic_DNA"/>
</dbReference>
<dbReference type="PROSITE" id="PS51198">
    <property type="entry name" value="UVRD_HELICASE_ATP_BIND"/>
    <property type="match status" value="1"/>
</dbReference>
<reference evidence="9" key="1">
    <citation type="submission" date="2020-10" db="EMBL/GenBank/DDBJ databases">
        <authorList>
            <person name="Gilroy R."/>
        </authorList>
    </citation>
    <scope>NUCLEOTIDE SEQUENCE</scope>
    <source>
        <strain evidence="9">ChiSjej3B21-11622</strain>
    </source>
</reference>
<dbReference type="GO" id="GO:0003677">
    <property type="term" value="F:DNA binding"/>
    <property type="evidence" value="ECO:0007669"/>
    <property type="project" value="InterPro"/>
</dbReference>
<feature type="binding site" evidence="5">
    <location>
        <begin position="232"/>
        <end position="239"/>
    </location>
    <ligand>
        <name>ATP</name>
        <dbReference type="ChEBI" id="CHEBI:30616"/>
    </ligand>
</feature>
<proteinExistence type="predicted"/>
<dbReference type="InterPro" id="IPR027785">
    <property type="entry name" value="UvrD-like_helicase_C"/>
</dbReference>
<dbReference type="AlphaFoldDB" id="A0A9D0ZYR0"/>
<evidence type="ECO:0000256" key="3">
    <source>
        <dbReference type="ARBA" id="ARBA00022806"/>
    </source>
</evidence>
<feature type="compositionally biased region" description="Basic and acidic residues" evidence="7">
    <location>
        <begin position="1"/>
        <end position="14"/>
    </location>
</feature>
<dbReference type="Gene3D" id="3.40.50.300">
    <property type="entry name" value="P-loop containing nucleotide triphosphate hydrolases"/>
    <property type="match status" value="2"/>
</dbReference>
<dbReference type="PANTHER" id="PTHR11070">
    <property type="entry name" value="UVRD / RECB / PCRA DNA HELICASE FAMILY MEMBER"/>
    <property type="match status" value="1"/>
</dbReference>
<dbReference type="GO" id="GO:0005524">
    <property type="term" value="F:ATP binding"/>
    <property type="evidence" value="ECO:0007669"/>
    <property type="project" value="UniProtKB-UniRule"/>
</dbReference>
<name>A0A9D0ZYR0_9FIRM</name>
<evidence type="ECO:0000313" key="9">
    <source>
        <dbReference type="EMBL" id="HIQ97840.1"/>
    </source>
</evidence>
<keyword evidence="1 5" id="KW-0547">Nucleotide-binding</keyword>
<keyword evidence="4 5" id="KW-0067">ATP-binding</keyword>
<dbReference type="SUPFAM" id="SSF74650">
    <property type="entry name" value="Galactose mutarotase-like"/>
    <property type="match status" value="1"/>
</dbReference>
<evidence type="ECO:0000313" key="10">
    <source>
        <dbReference type="Proteomes" id="UP000886886"/>
    </source>
</evidence>
<evidence type="ECO:0000256" key="7">
    <source>
        <dbReference type="SAM" id="MobiDB-lite"/>
    </source>
</evidence>
<keyword evidence="3 5" id="KW-0347">Helicase</keyword>
<evidence type="ECO:0000256" key="5">
    <source>
        <dbReference type="PROSITE-ProRule" id="PRU00560"/>
    </source>
</evidence>
<dbReference type="InterPro" id="IPR000212">
    <property type="entry name" value="DNA_helicase_UvrD/REP"/>
</dbReference>
<dbReference type="InterPro" id="IPR011013">
    <property type="entry name" value="Gal_mutarotase_sf_dom"/>
</dbReference>
<evidence type="ECO:0000256" key="6">
    <source>
        <dbReference type="SAM" id="Coils"/>
    </source>
</evidence>
<evidence type="ECO:0000256" key="1">
    <source>
        <dbReference type="ARBA" id="ARBA00022741"/>
    </source>
</evidence>
<accession>A0A9D0ZYR0</accession>
<comment type="caution">
    <text evidence="9">The sequence shown here is derived from an EMBL/GenBank/DDBJ whole genome shotgun (WGS) entry which is preliminary data.</text>
</comment>
<dbReference type="GO" id="GO:0000725">
    <property type="term" value="P:recombinational repair"/>
    <property type="evidence" value="ECO:0007669"/>
    <property type="project" value="TreeGrafter"/>
</dbReference>
<dbReference type="Pfam" id="PF13245">
    <property type="entry name" value="AAA_19"/>
    <property type="match status" value="1"/>
</dbReference>
<dbReference type="Gene3D" id="2.60.40.1760">
    <property type="entry name" value="glycosyl hydrolase (family 31)"/>
    <property type="match status" value="1"/>
</dbReference>
<organism evidence="9 10">
    <name type="scientific">Candidatus Limivivens merdigallinarum</name>
    <dbReference type="NCBI Taxonomy" id="2840859"/>
    <lineage>
        <taxon>Bacteria</taxon>
        <taxon>Bacillati</taxon>
        <taxon>Bacillota</taxon>
        <taxon>Clostridia</taxon>
        <taxon>Lachnospirales</taxon>
        <taxon>Lachnospiraceae</taxon>
        <taxon>Lachnospiraceae incertae sedis</taxon>
        <taxon>Candidatus Limivivens</taxon>
    </lineage>
</organism>
<reference evidence="9" key="2">
    <citation type="journal article" date="2021" name="PeerJ">
        <title>Extensive microbial diversity within the chicken gut microbiome revealed by metagenomics and culture.</title>
        <authorList>
            <person name="Gilroy R."/>
            <person name="Ravi A."/>
            <person name="Getino M."/>
            <person name="Pursley I."/>
            <person name="Horton D.L."/>
            <person name="Alikhan N.F."/>
            <person name="Baker D."/>
            <person name="Gharbi K."/>
            <person name="Hall N."/>
            <person name="Watson M."/>
            <person name="Adriaenssens E.M."/>
            <person name="Foster-Nyarko E."/>
            <person name="Jarju S."/>
            <person name="Secka A."/>
            <person name="Antonio M."/>
            <person name="Oren A."/>
            <person name="Chaudhuri R.R."/>
            <person name="La Ragione R."/>
            <person name="Hildebrand F."/>
            <person name="Pallen M.J."/>
        </authorList>
    </citation>
    <scope>NUCLEOTIDE SEQUENCE</scope>
    <source>
        <strain evidence="9">ChiSjej3B21-11622</strain>
    </source>
</reference>
<evidence type="ECO:0000256" key="4">
    <source>
        <dbReference type="ARBA" id="ARBA00022840"/>
    </source>
</evidence>
<gene>
    <name evidence="9" type="ORF">IAB26_14925</name>
</gene>
<dbReference type="GO" id="GO:0016787">
    <property type="term" value="F:hydrolase activity"/>
    <property type="evidence" value="ECO:0007669"/>
    <property type="project" value="UniProtKB-UniRule"/>
</dbReference>
<feature type="region of interest" description="Disordered" evidence="7">
    <location>
        <begin position="1"/>
        <end position="26"/>
    </location>
</feature>
<evidence type="ECO:0000259" key="8">
    <source>
        <dbReference type="PROSITE" id="PS51198"/>
    </source>
</evidence>
<dbReference type="GO" id="GO:0043138">
    <property type="term" value="F:3'-5' DNA helicase activity"/>
    <property type="evidence" value="ECO:0007669"/>
    <property type="project" value="TreeGrafter"/>
</dbReference>
<feature type="domain" description="UvrD-like helicase ATP-binding" evidence="8">
    <location>
        <begin position="211"/>
        <end position="549"/>
    </location>
</feature>
<protein>
    <submittedName>
        <fullName evidence="9">AAA family ATPase</fullName>
    </submittedName>
</protein>
<keyword evidence="2 5" id="KW-0378">Hydrolase</keyword>
<dbReference type="GO" id="GO:0030246">
    <property type="term" value="F:carbohydrate binding"/>
    <property type="evidence" value="ECO:0007669"/>
    <property type="project" value="InterPro"/>
</dbReference>
<dbReference type="GO" id="GO:0005975">
    <property type="term" value="P:carbohydrate metabolic process"/>
    <property type="evidence" value="ECO:0007669"/>
    <property type="project" value="InterPro"/>
</dbReference>
<dbReference type="SUPFAM" id="SSF52540">
    <property type="entry name" value="P-loop containing nucleoside triphosphate hydrolases"/>
    <property type="match status" value="1"/>
</dbReference>
<dbReference type="InterPro" id="IPR027417">
    <property type="entry name" value="P-loop_NTPase"/>
</dbReference>
<dbReference type="PANTHER" id="PTHR11070:SF17">
    <property type="entry name" value="DNA HELICASE IV"/>
    <property type="match status" value="1"/>
</dbReference>